<dbReference type="AlphaFoldDB" id="A0A0F9H4A9"/>
<dbReference type="SUPFAM" id="SSF51126">
    <property type="entry name" value="Pectin lyase-like"/>
    <property type="match status" value="1"/>
</dbReference>
<dbReference type="InterPro" id="IPR011050">
    <property type="entry name" value="Pectin_lyase_fold/virulence"/>
</dbReference>
<comment type="caution">
    <text evidence="1">The sequence shown here is derived from an EMBL/GenBank/DDBJ whole genome shotgun (WGS) entry which is preliminary data.</text>
</comment>
<protein>
    <recommendedName>
        <fullName evidence="2">Right handed beta helix domain-containing protein</fullName>
    </recommendedName>
</protein>
<evidence type="ECO:0008006" key="2">
    <source>
        <dbReference type="Google" id="ProtNLM"/>
    </source>
</evidence>
<organism evidence="1">
    <name type="scientific">marine sediment metagenome</name>
    <dbReference type="NCBI Taxonomy" id="412755"/>
    <lineage>
        <taxon>unclassified sequences</taxon>
        <taxon>metagenomes</taxon>
        <taxon>ecological metagenomes</taxon>
    </lineage>
</organism>
<dbReference type="EMBL" id="LAZR01016126">
    <property type="protein sequence ID" value="KKM05864.1"/>
    <property type="molecule type" value="Genomic_DNA"/>
</dbReference>
<reference evidence="1" key="1">
    <citation type="journal article" date="2015" name="Nature">
        <title>Complex archaea that bridge the gap between prokaryotes and eukaryotes.</title>
        <authorList>
            <person name="Spang A."/>
            <person name="Saw J.H."/>
            <person name="Jorgensen S.L."/>
            <person name="Zaremba-Niedzwiedzka K."/>
            <person name="Martijn J."/>
            <person name="Lind A.E."/>
            <person name="van Eijk R."/>
            <person name="Schleper C."/>
            <person name="Guy L."/>
            <person name="Ettema T.J."/>
        </authorList>
    </citation>
    <scope>NUCLEOTIDE SEQUENCE</scope>
</reference>
<name>A0A0F9H4A9_9ZZZZ</name>
<proteinExistence type="predicted"/>
<sequence>MTLTPRTFGWLRDGLGNARAAREIENHLGIGQIGEIFYTDPVASSASDTNTGTSPLEAFASTQSGIDAMVADRGDVLIRMRGYEVVTTPVLFNKAGITVITESYGMNPWEQGEYFAIDNTTGGAAAALISTRCRIIGLGFHTAWTGGISSNILYDHESGDPGWVYLYYCRIMNWGTATVYGVNFEAGANIVAEKSTFEGTAGQKFTAGIAFGGSPSNNPIQNTVEDCRFRDCTYAIEHKDGTPQNFLYYNNKNIDGKFLNSKGAAADGLVAGNWHETAAGSDTNDGTVNAMIGQGINFCGNHYAET</sequence>
<gene>
    <name evidence="1" type="ORF">LCGC14_1749820</name>
</gene>
<accession>A0A0F9H4A9</accession>
<evidence type="ECO:0000313" key="1">
    <source>
        <dbReference type="EMBL" id="KKM05864.1"/>
    </source>
</evidence>